<accession>A0A2X0XRF2</accession>
<feature type="domain" description="HTH tetR-type" evidence="5">
    <location>
        <begin position="5"/>
        <end position="65"/>
    </location>
</feature>
<dbReference type="Proteomes" id="UP000251431">
    <property type="component" value="Unassembled WGS sequence"/>
</dbReference>
<organism evidence="6 7">
    <name type="scientific">Lysinibacillus capsici</name>
    <dbReference type="NCBI Taxonomy" id="2115968"/>
    <lineage>
        <taxon>Bacteria</taxon>
        <taxon>Bacillati</taxon>
        <taxon>Bacillota</taxon>
        <taxon>Bacilli</taxon>
        <taxon>Bacillales</taxon>
        <taxon>Bacillaceae</taxon>
        <taxon>Lysinibacillus</taxon>
    </lineage>
</organism>
<evidence type="ECO:0000256" key="1">
    <source>
        <dbReference type="ARBA" id="ARBA00023015"/>
    </source>
</evidence>
<dbReference type="Pfam" id="PF00440">
    <property type="entry name" value="TetR_N"/>
    <property type="match status" value="1"/>
</dbReference>
<sequence length="201" mass="23193">MSRNQESKMKILSTASTLFQKQGYHATGLNQIIKESGCPKGSLYYYFPEGKEQLATEAINRTKDFAAQELRNLFSQHDDVIKALECFFGQCLSFNPKIAHDGIPLALISLETWHMSEQLRLACKNAYEELIMILREKFIQSNWPPEEATEMAYLVFSMIEGGSIFVLTYKSNESLKRICKSIIELIKLKQKEIRRNLRNEL</sequence>
<dbReference type="InterPro" id="IPR001647">
    <property type="entry name" value="HTH_TetR"/>
</dbReference>
<proteinExistence type="predicted"/>
<dbReference type="RefSeq" id="WP_048391175.1">
    <property type="nucleotide sequence ID" value="NZ_CANLUV010000001.1"/>
</dbReference>
<dbReference type="SUPFAM" id="SSF46689">
    <property type="entry name" value="Homeodomain-like"/>
    <property type="match status" value="1"/>
</dbReference>
<dbReference type="SUPFAM" id="SSF48498">
    <property type="entry name" value="Tetracyclin repressor-like, C-terminal domain"/>
    <property type="match status" value="1"/>
</dbReference>
<dbReference type="PANTHER" id="PTHR47506">
    <property type="entry name" value="TRANSCRIPTIONAL REGULATORY PROTEIN"/>
    <property type="match status" value="1"/>
</dbReference>
<evidence type="ECO:0000313" key="6">
    <source>
        <dbReference type="EMBL" id="SPU00143.1"/>
    </source>
</evidence>
<dbReference type="InterPro" id="IPR054156">
    <property type="entry name" value="YxaF_TetR_C"/>
</dbReference>
<gene>
    <name evidence="6" type="primary">yxaF</name>
    <name evidence="6" type="ORF">NCTC7582_03025</name>
</gene>
<dbReference type="Pfam" id="PF21993">
    <property type="entry name" value="TetR_C_13_2"/>
    <property type="match status" value="1"/>
</dbReference>
<evidence type="ECO:0000313" key="7">
    <source>
        <dbReference type="Proteomes" id="UP000251431"/>
    </source>
</evidence>
<dbReference type="InterPro" id="IPR036271">
    <property type="entry name" value="Tet_transcr_reg_TetR-rel_C_sf"/>
</dbReference>
<evidence type="ECO:0000256" key="3">
    <source>
        <dbReference type="ARBA" id="ARBA00023163"/>
    </source>
</evidence>
<protein>
    <submittedName>
        <fullName evidence="6">TetR family transcriptional regulator</fullName>
    </submittedName>
</protein>
<dbReference type="InterPro" id="IPR009057">
    <property type="entry name" value="Homeodomain-like_sf"/>
</dbReference>
<keyword evidence="2 4" id="KW-0238">DNA-binding</keyword>
<feature type="DNA-binding region" description="H-T-H motif" evidence="4">
    <location>
        <begin position="28"/>
        <end position="47"/>
    </location>
</feature>
<dbReference type="PROSITE" id="PS50977">
    <property type="entry name" value="HTH_TETR_2"/>
    <property type="match status" value="1"/>
</dbReference>
<dbReference type="GO" id="GO:0003677">
    <property type="term" value="F:DNA binding"/>
    <property type="evidence" value="ECO:0007669"/>
    <property type="project" value="UniProtKB-UniRule"/>
</dbReference>
<reference evidence="6 7" key="1">
    <citation type="submission" date="2018-06" db="EMBL/GenBank/DDBJ databases">
        <authorList>
            <consortium name="Pathogen Informatics"/>
            <person name="Doyle S."/>
        </authorList>
    </citation>
    <scope>NUCLEOTIDE SEQUENCE [LARGE SCALE GENOMIC DNA]</scope>
    <source>
        <strain evidence="6 7">NCTC7582</strain>
    </source>
</reference>
<dbReference type="PRINTS" id="PR00455">
    <property type="entry name" value="HTHTETR"/>
</dbReference>
<keyword evidence="3" id="KW-0804">Transcription</keyword>
<evidence type="ECO:0000256" key="4">
    <source>
        <dbReference type="PROSITE-ProRule" id="PRU00335"/>
    </source>
</evidence>
<dbReference type="EMBL" id="UAQE01000001">
    <property type="protein sequence ID" value="SPU00143.1"/>
    <property type="molecule type" value="Genomic_DNA"/>
</dbReference>
<dbReference type="AlphaFoldDB" id="A0A2X0XRF2"/>
<evidence type="ECO:0000256" key="2">
    <source>
        <dbReference type="ARBA" id="ARBA00023125"/>
    </source>
</evidence>
<keyword evidence="1" id="KW-0805">Transcription regulation</keyword>
<dbReference type="PANTHER" id="PTHR47506:SF3">
    <property type="entry name" value="HTH-TYPE TRANSCRIPTIONAL REGULATOR LMRA"/>
    <property type="match status" value="1"/>
</dbReference>
<evidence type="ECO:0000259" key="5">
    <source>
        <dbReference type="PROSITE" id="PS50977"/>
    </source>
</evidence>
<name>A0A2X0XRF2_9BACI</name>
<dbReference type="STRING" id="1421.A2J09_02645"/>
<dbReference type="Gene3D" id="1.10.357.10">
    <property type="entry name" value="Tetracycline Repressor, domain 2"/>
    <property type="match status" value="1"/>
</dbReference>